<evidence type="ECO:0000256" key="1">
    <source>
        <dbReference type="SAM" id="SignalP"/>
    </source>
</evidence>
<dbReference type="InterPro" id="IPR036154">
    <property type="entry name" value="Tp47_N_sf"/>
</dbReference>
<dbReference type="PROSITE" id="PS50853">
    <property type="entry name" value="FN3"/>
    <property type="match status" value="1"/>
</dbReference>
<dbReference type="Proteomes" id="UP000095598">
    <property type="component" value="Unassembled WGS sequence"/>
</dbReference>
<dbReference type="InterPro" id="IPR022038">
    <property type="entry name" value="Ig-like_bact"/>
</dbReference>
<evidence type="ECO:0000259" key="2">
    <source>
        <dbReference type="PROSITE" id="PS50853"/>
    </source>
</evidence>
<dbReference type="InterPro" id="IPR013783">
    <property type="entry name" value="Ig-like_fold"/>
</dbReference>
<feature type="chain" id="PRO_5039321761" evidence="1">
    <location>
        <begin position="28"/>
        <end position="676"/>
    </location>
</feature>
<dbReference type="Gene3D" id="2.60.40.10">
    <property type="entry name" value="Immunoglobulins"/>
    <property type="match status" value="1"/>
</dbReference>
<name>A0A173RG59_ANAHA</name>
<dbReference type="InterPro" id="IPR029221">
    <property type="entry name" value="PBP-Tp47_A"/>
</dbReference>
<reference evidence="3 4" key="1">
    <citation type="submission" date="2015-09" db="EMBL/GenBank/DDBJ databases">
        <authorList>
            <consortium name="Pathogen Informatics"/>
        </authorList>
    </citation>
    <scope>NUCLEOTIDE SEQUENCE [LARGE SCALE GENOMIC DNA]</scope>
    <source>
        <strain evidence="3 4">2789STDY5608868</strain>
    </source>
</reference>
<dbReference type="InterPro" id="IPR029218">
    <property type="entry name" value="PBP-Tp47_dom_C"/>
</dbReference>
<dbReference type="Pfam" id="PF00041">
    <property type="entry name" value="fn3"/>
    <property type="match status" value="1"/>
</dbReference>
<evidence type="ECO:0000313" key="4">
    <source>
        <dbReference type="Proteomes" id="UP000095598"/>
    </source>
</evidence>
<evidence type="ECO:0000313" key="3">
    <source>
        <dbReference type="EMBL" id="CUM76841.1"/>
    </source>
</evidence>
<protein>
    <submittedName>
        <fullName evidence="3">47 kDa membrane antigen</fullName>
    </submittedName>
</protein>
<dbReference type="AlphaFoldDB" id="A0A173RG59"/>
<dbReference type="Gene3D" id="2.60.40.1300">
    <property type="entry name" value="Penicillin-binding protein Tp47, domain C"/>
    <property type="match status" value="1"/>
</dbReference>
<organism evidence="3 4">
    <name type="scientific">Anaerostipes hadrus</name>
    <dbReference type="NCBI Taxonomy" id="649756"/>
    <lineage>
        <taxon>Bacteria</taxon>
        <taxon>Bacillati</taxon>
        <taxon>Bacillota</taxon>
        <taxon>Clostridia</taxon>
        <taxon>Lachnospirales</taxon>
        <taxon>Lachnospiraceae</taxon>
        <taxon>Anaerostipes</taxon>
    </lineage>
</organism>
<dbReference type="RefSeq" id="WP_009265566.1">
    <property type="nucleotide sequence ID" value="NZ_CP193929.1"/>
</dbReference>
<dbReference type="Pfam" id="PF14889">
    <property type="entry name" value="PBP-Tp47_a"/>
    <property type="match status" value="1"/>
</dbReference>
<feature type="domain" description="Fibronectin type-III" evidence="2">
    <location>
        <begin position="577"/>
        <end position="676"/>
    </location>
</feature>
<dbReference type="EMBL" id="CYXT01000002">
    <property type="protein sequence ID" value="CUM76841.1"/>
    <property type="molecule type" value="Genomic_DNA"/>
</dbReference>
<proteinExistence type="predicted"/>
<dbReference type="InterPro" id="IPR003961">
    <property type="entry name" value="FN3_dom"/>
</dbReference>
<dbReference type="SUPFAM" id="SSF49265">
    <property type="entry name" value="Fibronectin type III"/>
    <property type="match status" value="1"/>
</dbReference>
<dbReference type="Pfam" id="PF14888">
    <property type="entry name" value="PBP-Tp47_c"/>
    <property type="match status" value="1"/>
</dbReference>
<dbReference type="InterPro" id="IPR038698">
    <property type="entry name" value="PBP_Tp47_domC_sf"/>
</dbReference>
<dbReference type="SUPFAM" id="SSF81986">
    <property type="entry name" value="Tp47 lipoprotein, middle and C-terminal domains"/>
    <property type="match status" value="1"/>
</dbReference>
<dbReference type="Pfam" id="PF07523">
    <property type="entry name" value="Big_3"/>
    <property type="match status" value="1"/>
</dbReference>
<gene>
    <name evidence="3" type="ORF">ERS852425_00494</name>
</gene>
<accession>A0A173RG59</accession>
<keyword evidence="1" id="KW-0732">Signal</keyword>
<feature type="signal peptide" evidence="1">
    <location>
        <begin position="1"/>
        <end position="27"/>
    </location>
</feature>
<dbReference type="InterPro" id="IPR036116">
    <property type="entry name" value="FN3_sf"/>
</dbReference>
<dbReference type="SUPFAM" id="SSF82220">
    <property type="entry name" value="Tp47 lipoprotein, N-terminal domain"/>
    <property type="match status" value="1"/>
</dbReference>
<dbReference type="InterPro" id="IPR038031">
    <property type="entry name" value="Tp47_mid_C_dom"/>
</dbReference>
<sequence>MRKRLIGKAFAIAMSGAMVLTATPVTANIFNVAHIVKAADDAQQDEWTYCYVGLTWAEYWANEGVYNANDTSSSDVEDSHYEKDKGGYDVVTRATTNHGLHRGSFQGNAVIKAKASDDTTKEFSVSHWSKDGKKFYQSSTDATGVSYAKGTITDTDGTQYKLTSYEVKGTKYVPVKVKTTDLDALKANHTVVENGGTLVGGYGENQLKSYQKTANVTANTYGLKTATKQEDGSFIFSARSNEGTESGVKDEALKEATGVTPNLRSGDAVGSYGETLRLDLNGDYGDLGANLQSVKWTFYGDDSTYTTPVKTYGTKFAADNWMHKSMGIQLGLTESARFDLSGNAAVGYWSVTVSALGYKDYTYKFHADKENIAQHVVIASDSDEVKALQSTIKTADSYLEKETEYCAKPYSDFKTEYKEAQDALKHDTLYKANILEANTHLSNAIESLTKPEYKEVVKAATLEKDGSIDDTCVNCGDVRKSTPIAKIASIDLDKTSFTENGQAQKPSVTVKDSTGAVISADNYTVSYSDANSTKAGTYKVTVKFNGKKYAGTKELSYTISAKPAATTTVTNAATVKAPAKTTVKLSKAKKTSIKVSWKKVSGVAAYQIQYSTSKNFKKAKTVKVSAKSASKVLKKLKKNKKYYVRVRSYKVTKVNNKSKNVYSAWSAKKALKTKKK</sequence>